<dbReference type="InterPro" id="IPR036396">
    <property type="entry name" value="Cyt_P450_sf"/>
</dbReference>
<keyword evidence="2" id="KW-0479">Metal-binding</keyword>
<dbReference type="Gene3D" id="1.10.630.10">
    <property type="entry name" value="Cytochrome P450"/>
    <property type="match status" value="1"/>
</dbReference>
<accession>A0A4W6F7Y6</accession>
<dbReference type="GO" id="GO:0005506">
    <property type="term" value="F:iron ion binding"/>
    <property type="evidence" value="ECO:0007669"/>
    <property type="project" value="InterPro"/>
</dbReference>
<keyword evidence="4" id="KW-1133">Transmembrane helix</keyword>
<keyword evidence="6" id="KW-1185">Reference proteome</keyword>
<evidence type="ECO:0000256" key="4">
    <source>
        <dbReference type="SAM" id="Phobius"/>
    </source>
</evidence>
<reference evidence="5" key="3">
    <citation type="submission" date="2025-09" db="UniProtKB">
        <authorList>
            <consortium name="Ensembl"/>
        </authorList>
    </citation>
    <scope>IDENTIFICATION</scope>
</reference>
<organism evidence="5 6">
    <name type="scientific">Lates calcarifer</name>
    <name type="common">Barramundi</name>
    <name type="synonym">Holocentrus calcarifer</name>
    <dbReference type="NCBI Taxonomy" id="8187"/>
    <lineage>
        <taxon>Eukaryota</taxon>
        <taxon>Metazoa</taxon>
        <taxon>Chordata</taxon>
        <taxon>Craniata</taxon>
        <taxon>Vertebrata</taxon>
        <taxon>Euteleostomi</taxon>
        <taxon>Actinopterygii</taxon>
        <taxon>Neopterygii</taxon>
        <taxon>Teleostei</taxon>
        <taxon>Neoteleostei</taxon>
        <taxon>Acanthomorphata</taxon>
        <taxon>Carangaria</taxon>
        <taxon>Carangaria incertae sedis</taxon>
        <taxon>Centropomidae</taxon>
        <taxon>Lates</taxon>
    </lineage>
</organism>
<dbReference type="PANTHER" id="PTHR24300:SF319">
    <property type="entry name" value="CYTOCHROME P450, FAMILY 2, SUBFAMILY AC, POLYPEPTIDE 1"/>
    <property type="match status" value="1"/>
</dbReference>
<dbReference type="Proteomes" id="UP000314980">
    <property type="component" value="Unassembled WGS sequence"/>
</dbReference>
<dbReference type="InParanoid" id="A0A4W6F7Y6"/>
<evidence type="ECO:0000313" key="5">
    <source>
        <dbReference type="Ensembl" id="ENSLCAP00010046838.1"/>
    </source>
</evidence>
<comment type="similarity">
    <text evidence="1">Belongs to the cytochrome P450 family.</text>
</comment>
<keyword evidence="4" id="KW-0472">Membrane</keyword>
<feature type="transmembrane region" description="Helical" evidence="4">
    <location>
        <begin position="14"/>
        <end position="34"/>
    </location>
</feature>
<dbReference type="STRING" id="8187.ENSLCAP00010046838"/>
<evidence type="ECO:0000256" key="3">
    <source>
        <dbReference type="ARBA" id="ARBA00023004"/>
    </source>
</evidence>
<reference evidence="5" key="2">
    <citation type="submission" date="2025-08" db="UniProtKB">
        <authorList>
            <consortium name="Ensembl"/>
        </authorList>
    </citation>
    <scope>IDENTIFICATION</scope>
</reference>
<dbReference type="GO" id="GO:0006082">
    <property type="term" value="P:organic acid metabolic process"/>
    <property type="evidence" value="ECO:0007669"/>
    <property type="project" value="TreeGrafter"/>
</dbReference>
<dbReference type="GeneTree" id="ENSGT00940000162649"/>
<dbReference type="Pfam" id="PF00067">
    <property type="entry name" value="p450"/>
    <property type="match status" value="1"/>
</dbReference>
<proteinExistence type="inferred from homology"/>
<dbReference type="PANTHER" id="PTHR24300">
    <property type="entry name" value="CYTOCHROME P450 508A4-RELATED"/>
    <property type="match status" value="1"/>
</dbReference>
<dbReference type="GO" id="GO:0005737">
    <property type="term" value="C:cytoplasm"/>
    <property type="evidence" value="ECO:0007669"/>
    <property type="project" value="TreeGrafter"/>
</dbReference>
<evidence type="ECO:0000256" key="1">
    <source>
        <dbReference type="ARBA" id="ARBA00010617"/>
    </source>
</evidence>
<dbReference type="SUPFAM" id="SSF48264">
    <property type="entry name" value="Cytochrome P450"/>
    <property type="match status" value="1"/>
</dbReference>
<sequence>MGILDLFLQTSSSVSLSGALVVLLLIYLVSTFSFNSQENRKDPPGPKPLPLLGNLLQLDLGRPYSTLLEFSKKYGPVFTVYLGPKKVVVLAGYKTVKEALVKYSETGFKLRWCFAQDVHIIPVVLSHVFQSLYQTDPISDKWLTRVDRSCFIIIKIRLSCFRCNDWILTLRKDVGLPFIWMTISFVTYKS</sequence>
<keyword evidence="4" id="KW-0812">Transmembrane</keyword>
<dbReference type="GO" id="GO:0006805">
    <property type="term" value="P:xenobiotic metabolic process"/>
    <property type="evidence" value="ECO:0007669"/>
    <property type="project" value="TreeGrafter"/>
</dbReference>
<dbReference type="InterPro" id="IPR050182">
    <property type="entry name" value="Cytochrome_P450_fam2"/>
</dbReference>
<reference evidence="6" key="1">
    <citation type="submission" date="2015-09" db="EMBL/GenBank/DDBJ databases">
        <authorList>
            <person name="Sai Rama Sridatta P."/>
        </authorList>
    </citation>
    <scope>NUCLEOTIDE SEQUENCE [LARGE SCALE GENOMIC DNA]</scope>
</reference>
<name>A0A4W6F7Y6_LATCA</name>
<dbReference type="Ensembl" id="ENSLCAT00010047969.1">
    <property type="protein sequence ID" value="ENSLCAP00010046838.1"/>
    <property type="gene ID" value="ENSLCAG00010021701.1"/>
</dbReference>
<evidence type="ECO:0000256" key="2">
    <source>
        <dbReference type="ARBA" id="ARBA00022723"/>
    </source>
</evidence>
<dbReference type="AlphaFoldDB" id="A0A4W6F7Y6"/>
<keyword evidence="3" id="KW-0408">Iron</keyword>
<evidence type="ECO:0000313" key="6">
    <source>
        <dbReference type="Proteomes" id="UP000314980"/>
    </source>
</evidence>
<dbReference type="InterPro" id="IPR001128">
    <property type="entry name" value="Cyt_P450"/>
</dbReference>
<protein>
    <submittedName>
        <fullName evidence="5">Uncharacterized protein</fullName>
    </submittedName>
</protein>
<dbReference type="GO" id="GO:0016712">
    <property type="term" value="F:oxidoreductase activity, acting on paired donors, with incorporation or reduction of molecular oxygen, reduced flavin or flavoprotein as one donor, and incorporation of one atom of oxygen"/>
    <property type="evidence" value="ECO:0007669"/>
    <property type="project" value="TreeGrafter"/>
</dbReference>
<dbReference type="GO" id="GO:0020037">
    <property type="term" value="F:heme binding"/>
    <property type="evidence" value="ECO:0007669"/>
    <property type="project" value="InterPro"/>
</dbReference>